<dbReference type="AlphaFoldDB" id="A0A645C6P3"/>
<comment type="caution">
    <text evidence="1">The sequence shown here is derived from an EMBL/GenBank/DDBJ whole genome shotgun (WGS) entry which is preliminary data.</text>
</comment>
<sequence>MGEVVLRAIEGIQRFIERNAGVLQPCEQVDCAGGVRSAGAAAAVTNVVCCIAKHIDLPVDKR</sequence>
<protein>
    <submittedName>
        <fullName evidence="1">Uncharacterized protein</fullName>
    </submittedName>
</protein>
<proteinExistence type="predicted"/>
<name>A0A645C6P3_9ZZZZ</name>
<dbReference type="EMBL" id="VSSQ01025356">
    <property type="protein sequence ID" value="MPM73420.1"/>
    <property type="molecule type" value="Genomic_DNA"/>
</dbReference>
<organism evidence="1">
    <name type="scientific">bioreactor metagenome</name>
    <dbReference type="NCBI Taxonomy" id="1076179"/>
    <lineage>
        <taxon>unclassified sequences</taxon>
        <taxon>metagenomes</taxon>
        <taxon>ecological metagenomes</taxon>
    </lineage>
</organism>
<reference evidence="1" key="1">
    <citation type="submission" date="2019-08" db="EMBL/GenBank/DDBJ databases">
        <authorList>
            <person name="Kucharzyk K."/>
            <person name="Murdoch R.W."/>
            <person name="Higgins S."/>
            <person name="Loffler F."/>
        </authorList>
    </citation>
    <scope>NUCLEOTIDE SEQUENCE</scope>
</reference>
<evidence type="ECO:0000313" key="1">
    <source>
        <dbReference type="EMBL" id="MPM73420.1"/>
    </source>
</evidence>
<accession>A0A645C6P3</accession>
<gene>
    <name evidence="1" type="ORF">SDC9_120400</name>
</gene>